<dbReference type="Pfam" id="PF00356">
    <property type="entry name" value="LacI"/>
    <property type="match status" value="1"/>
</dbReference>
<dbReference type="PROSITE" id="PS00356">
    <property type="entry name" value="HTH_LACI_1"/>
    <property type="match status" value="1"/>
</dbReference>
<dbReference type="Gene3D" id="1.10.260.40">
    <property type="entry name" value="lambda repressor-like DNA-binding domains"/>
    <property type="match status" value="1"/>
</dbReference>
<dbReference type="CDD" id="cd01392">
    <property type="entry name" value="HTH_LacI"/>
    <property type="match status" value="1"/>
</dbReference>
<comment type="caution">
    <text evidence="5">The sequence shown here is derived from an EMBL/GenBank/DDBJ whole genome shotgun (WGS) entry which is preliminary data.</text>
</comment>
<dbReference type="Pfam" id="PF13377">
    <property type="entry name" value="Peripla_BP_3"/>
    <property type="match status" value="1"/>
</dbReference>
<dbReference type="InterPro" id="IPR010982">
    <property type="entry name" value="Lambda_DNA-bd_dom_sf"/>
</dbReference>
<dbReference type="InterPro" id="IPR028082">
    <property type="entry name" value="Peripla_BP_I"/>
</dbReference>
<organism evidence="5 6">
    <name type="scientific">Ferrimonas gelatinilytica</name>
    <dbReference type="NCBI Taxonomy" id="1255257"/>
    <lineage>
        <taxon>Bacteria</taxon>
        <taxon>Pseudomonadati</taxon>
        <taxon>Pseudomonadota</taxon>
        <taxon>Gammaproteobacteria</taxon>
        <taxon>Alteromonadales</taxon>
        <taxon>Ferrimonadaceae</taxon>
        <taxon>Ferrimonas</taxon>
    </lineage>
</organism>
<dbReference type="PROSITE" id="PS50932">
    <property type="entry name" value="HTH_LACI_2"/>
    <property type="match status" value="1"/>
</dbReference>
<sequence length="345" mass="37659">MKVTIKDVAQRAGVSFKTVSRVINREPSVKQDTIDKVEAAIAQLNYQPNLAARNLAGTHAYVIGYIYDNPNAYYVIDMQQGILKACQAANYELLIHPCDAKAEDICDQLVEMVRRSRLAGLVLTPPFSESAEIIATLKALNVALVRIVSGSGEPDGDPDCLYIDDRAGAYAITQHLLRQGHREIGFLGGDPEHQSSFERLAGFRQALEDHGVAVQPAFIREGQYAFESGVENAKALLAQKQRPTALVACNDEIAAGALFTARLAGVEIPRQLSIVGFENSPFSRQTWPRLSTVDQPIAQIAQQATEQLLKRLQGQAVKTAQRFVPQPLLRDSCDVPASALEPSPT</sequence>
<evidence type="ECO:0000256" key="3">
    <source>
        <dbReference type="ARBA" id="ARBA00023163"/>
    </source>
</evidence>
<dbReference type="GO" id="GO:0003677">
    <property type="term" value="F:DNA binding"/>
    <property type="evidence" value="ECO:0007669"/>
    <property type="project" value="UniProtKB-KW"/>
</dbReference>
<protein>
    <submittedName>
        <fullName evidence="5">LacI family DNA-binding transcriptional regulator</fullName>
    </submittedName>
</protein>
<dbReference type="PANTHER" id="PTHR30146">
    <property type="entry name" value="LACI-RELATED TRANSCRIPTIONAL REPRESSOR"/>
    <property type="match status" value="1"/>
</dbReference>
<dbReference type="Gene3D" id="3.40.50.2300">
    <property type="match status" value="2"/>
</dbReference>
<dbReference type="SUPFAM" id="SSF53822">
    <property type="entry name" value="Periplasmic binding protein-like I"/>
    <property type="match status" value="1"/>
</dbReference>
<dbReference type="Proteomes" id="UP001501600">
    <property type="component" value="Unassembled WGS sequence"/>
</dbReference>
<name>A0ABP9S4C4_9GAMM</name>
<dbReference type="CDD" id="cd01545">
    <property type="entry name" value="PBP1_SalR"/>
    <property type="match status" value="1"/>
</dbReference>
<reference evidence="6" key="1">
    <citation type="journal article" date="2019" name="Int. J. Syst. Evol. Microbiol.">
        <title>The Global Catalogue of Microorganisms (GCM) 10K type strain sequencing project: providing services to taxonomists for standard genome sequencing and annotation.</title>
        <authorList>
            <consortium name="The Broad Institute Genomics Platform"/>
            <consortium name="The Broad Institute Genome Sequencing Center for Infectious Disease"/>
            <person name="Wu L."/>
            <person name="Ma J."/>
        </authorList>
    </citation>
    <scope>NUCLEOTIDE SEQUENCE [LARGE SCALE GENOMIC DNA]</scope>
    <source>
        <strain evidence="6">JCM 18720</strain>
    </source>
</reference>
<evidence type="ECO:0000256" key="1">
    <source>
        <dbReference type="ARBA" id="ARBA00023015"/>
    </source>
</evidence>
<keyword evidence="3" id="KW-0804">Transcription</keyword>
<gene>
    <name evidence="5" type="ORF">GCM10025772_17630</name>
</gene>
<proteinExistence type="predicted"/>
<evidence type="ECO:0000256" key="2">
    <source>
        <dbReference type="ARBA" id="ARBA00023125"/>
    </source>
</evidence>
<dbReference type="RefSeq" id="WP_345316693.1">
    <property type="nucleotide sequence ID" value="NZ_BAABLF010000010.1"/>
</dbReference>
<evidence type="ECO:0000313" key="6">
    <source>
        <dbReference type="Proteomes" id="UP001501600"/>
    </source>
</evidence>
<feature type="domain" description="HTH lacI-type" evidence="4">
    <location>
        <begin position="3"/>
        <end position="57"/>
    </location>
</feature>
<accession>A0ABP9S4C4</accession>
<dbReference type="PANTHER" id="PTHR30146:SF153">
    <property type="entry name" value="LACTOSE OPERON REPRESSOR"/>
    <property type="match status" value="1"/>
</dbReference>
<evidence type="ECO:0000313" key="5">
    <source>
        <dbReference type="EMBL" id="GAA5191248.1"/>
    </source>
</evidence>
<dbReference type="PRINTS" id="PR00036">
    <property type="entry name" value="HTHLACI"/>
</dbReference>
<dbReference type="SUPFAM" id="SSF47413">
    <property type="entry name" value="lambda repressor-like DNA-binding domains"/>
    <property type="match status" value="1"/>
</dbReference>
<keyword evidence="6" id="KW-1185">Reference proteome</keyword>
<keyword evidence="2 5" id="KW-0238">DNA-binding</keyword>
<keyword evidence="1" id="KW-0805">Transcription regulation</keyword>
<evidence type="ECO:0000259" key="4">
    <source>
        <dbReference type="PROSITE" id="PS50932"/>
    </source>
</evidence>
<dbReference type="InterPro" id="IPR046335">
    <property type="entry name" value="LacI/GalR-like_sensor"/>
</dbReference>
<dbReference type="EMBL" id="BAABLF010000010">
    <property type="protein sequence ID" value="GAA5191248.1"/>
    <property type="molecule type" value="Genomic_DNA"/>
</dbReference>
<dbReference type="SMART" id="SM00354">
    <property type="entry name" value="HTH_LACI"/>
    <property type="match status" value="1"/>
</dbReference>
<dbReference type="InterPro" id="IPR000843">
    <property type="entry name" value="HTH_LacI"/>
</dbReference>